<sequence length="188" mass="22381">MISKNIKSLIRKEVRLWSESYLEIPNVHLNKMPACPYARKAWQDKKVDIKIRDPGKGYISNLHEHVKALDFNKKEILIFCDTSFQEYSLNKFQSIIDKFNDKYNQDDVYFMGFHPRNPPNEDDQEFLLNPTGDTSEMPTSKIDFSMMLIQKFSQLQEASDRLRRMGYYSIDNVIKYINTYIIKYRTHC</sequence>
<reference evidence="1" key="1">
    <citation type="submission" date="2016-10" db="EMBL/GenBank/DDBJ databases">
        <authorList>
            <person name="Varghese N."/>
        </authorList>
    </citation>
    <scope>NUCLEOTIDE SEQUENCE</scope>
</reference>
<organism evidence="1">
    <name type="scientific">uncultured virus</name>
    <dbReference type="NCBI Taxonomy" id="340016"/>
    <lineage>
        <taxon>Viruses</taxon>
        <taxon>environmental samples</taxon>
    </lineage>
</organism>
<name>A0A218MMH3_9VIRU</name>
<reference evidence="1" key="2">
    <citation type="journal article" date="2017" name="Nat. Commun.">
        <title>Single-virus genomics reveals hidden cosmopolitan and abundant viruses.</title>
        <authorList>
            <person name="Martinez-Hernandez F."/>
            <person name="Fornas O."/>
            <person name="Lluesma Gomez M."/>
            <person name="Bolduc B."/>
            <person name="de la Cruz Pena M.J."/>
            <person name="Martinez J.M."/>
            <person name="Anton J."/>
            <person name="Gasol J.M."/>
            <person name="Rosselli R."/>
            <person name="Rodriguez-Valera F."/>
            <person name="Sullivan M.B."/>
            <person name="Acinas S.G."/>
            <person name="Martinez-Garcia M."/>
        </authorList>
    </citation>
    <scope>NUCLEOTIDE SEQUENCE</scope>
</reference>
<dbReference type="EMBL" id="KY052838">
    <property type="protein sequence ID" value="ASF00479.1"/>
    <property type="molecule type" value="Genomic_DNA"/>
</dbReference>
<evidence type="ECO:0000313" key="1">
    <source>
        <dbReference type="EMBL" id="ASF00500.1"/>
    </source>
</evidence>
<accession>A0A218MMH3</accession>
<proteinExistence type="predicted"/>
<protein>
    <submittedName>
        <fullName evidence="1">Uncharacterized protein</fullName>
    </submittedName>
</protein>
<dbReference type="EMBL" id="KY052838">
    <property type="protein sequence ID" value="ASF00500.1"/>
    <property type="molecule type" value="Genomic_DNA"/>
</dbReference>